<organism evidence="3 4">
    <name type="scientific">Serendipita vermifera MAFF 305830</name>
    <dbReference type="NCBI Taxonomy" id="933852"/>
    <lineage>
        <taxon>Eukaryota</taxon>
        <taxon>Fungi</taxon>
        <taxon>Dikarya</taxon>
        <taxon>Basidiomycota</taxon>
        <taxon>Agaricomycotina</taxon>
        <taxon>Agaricomycetes</taxon>
        <taxon>Sebacinales</taxon>
        <taxon>Serendipitaceae</taxon>
        <taxon>Serendipita</taxon>
    </lineage>
</organism>
<evidence type="ECO:0000256" key="2">
    <source>
        <dbReference type="SAM" id="MobiDB-lite"/>
    </source>
</evidence>
<feature type="compositionally biased region" description="Acidic residues" evidence="2">
    <location>
        <begin position="24"/>
        <end position="51"/>
    </location>
</feature>
<feature type="region of interest" description="Disordered" evidence="2">
    <location>
        <begin position="1"/>
        <end position="87"/>
    </location>
</feature>
<dbReference type="GO" id="GO:0030687">
    <property type="term" value="C:preribosome, large subunit precursor"/>
    <property type="evidence" value="ECO:0007669"/>
    <property type="project" value="TreeGrafter"/>
</dbReference>
<feature type="compositionally biased region" description="Basic and acidic residues" evidence="2">
    <location>
        <begin position="124"/>
        <end position="142"/>
    </location>
</feature>
<dbReference type="OrthoDB" id="20949at2759"/>
<dbReference type="PANTHER" id="PTHR13245">
    <property type="entry name" value="RRP15-LIKE PROTEIN"/>
    <property type="match status" value="1"/>
</dbReference>
<keyword evidence="4" id="KW-1185">Reference proteome</keyword>
<reference evidence="4" key="2">
    <citation type="submission" date="2015-01" db="EMBL/GenBank/DDBJ databases">
        <title>Evolutionary Origins and Diversification of the Mycorrhizal Mutualists.</title>
        <authorList>
            <consortium name="DOE Joint Genome Institute"/>
            <consortium name="Mycorrhizal Genomics Consortium"/>
            <person name="Kohler A."/>
            <person name="Kuo A."/>
            <person name="Nagy L.G."/>
            <person name="Floudas D."/>
            <person name="Copeland A."/>
            <person name="Barry K.W."/>
            <person name="Cichocki N."/>
            <person name="Veneault-Fourrey C."/>
            <person name="LaButti K."/>
            <person name="Lindquist E.A."/>
            <person name="Lipzen A."/>
            <person name="Lundell T."/>
            <person name="Morin E."/>
            <person name="Murat C."/>
            <person name="Riley R."/>
            <person name="Ohm R."/>
            <person name="Sun H."/>
            <person name="Tunlid A."/>
            <person name="Henrissat B."/>
            <person name="Grigoriev I.V."/>
            <person name="Hibbett D.S."/>
            <person name="Martin F."/>
        </authorList>
    </citation>
    <scope>NUCLEOTIDE SEQUENCE [LARGE SCALE GENOMIC DNA]</scope>
    <source>
        <strain evidence="4">MAFF 305830</strain>
    </source>
</reference>
<proteinExistence type="inferred from homology"/>
<dbReference type="AlphaFoldDB" id="A0A0C2WC64"/>
<reference evidence="3 4" key="1">
    <citation type="submission" date="2014-04" db="EMBL/GenBank/DDBJ databases">
        <authorList>
            <consortium name="DOE Joint Genome Institute"/>
            <person name="Kuo A."/>
            <person name="Zuccaro A."/>
            <person name="Kohler A."/>
            <person name="Nagy L.G."/>
            <person name="Floudas D."/>
            <person name="Copeland A."/>
            <person name="Barry K.W."/>
            <person name="Cichocki N."/>
            <person name="Veneault-Fourrey C."/>
            <person name="LaButti K."/>
            <person name="Lindquist E.A."/>
            <person name="Lipzen A."/>
            <person name="Lundell T."/>
            <person name="Morin E."/>
            <person name="Murat C."/>
            <person name="Sun H."/>
            <person name="Tunlid A."/>
            <person name="Henrissat B."/>
            <person name="Grigoriev I.V."/>
            <person name="Hibbett D.S."/>
            <person name="Martin F."/>
            <person name="Nordberg H.P."/>
            <person name="Cantor M.N."/>
            <person name="Hua S.X."/>
        </authorList>
    </citation>
    <scope>NUCLEOTIDE SEQUENCE [LARGE SCALE GENOMIC DNA]</scope>
    <source>
        <strain evidence="3 4">MAFF 305830</strain>
    </source>
</reference>
<sequence length="242" mass="26500">MPPSKRRKLGEDAETVPVQSLNNESDEDVDMNDDGGDAQEWSTDEEGDEEMMTGSAASSPDTEDEIANAMRKKKSKKTAKRKFRATEPGQFGNTLEALLNTSVPGVSAAPLALKPSINKRKKKEKNEMIARKAHEGEKKEHEEIGRITDVIGGWGGENERALRKVAQRGVVQLFNVIQKAQATKASEETGKLALRGSGKPTLEAPKMHSKNKKTSQIARKEDTVDKDDFMNAIRSGGVVSRV</sequence>
<dbReference type="Pfam" id="PF07890">
    <property type="entry name" value="Rrp15p"/>
    <property type="match status" value="1"/>
</dbReference>
<accession>A0A0C2WC64</accession>
<evidence type="ECO:0000313" key="3">
    <source>
        <dbReference type="EMBL" id="KIM24048.1"/>
    </source>
</evidence>
<dbReference type="Proteomes" id="UP000054097">
    <property type="component" value="Unassembled WGS sequence"/>
</dbReference>
<evidence type="ECO:0000256" key="1">
    <source>
        <dbReference type="ARBA" id="ARBA00007462"/>
    </source>
</evidence>
<gene>
    <name evidence="3" type="ORF">M408DRAFT_331971</name>
</gene>
<dbReference type="PANTHER" id="PTHR13245:SF14">
    <property type="entry name" value="RRP15-LIKE PROTEIN"/>
    <property type="match status" value="1"/>
</dbReference>
<name>A0A0C2WC64_SERVB</name>
<dbReference type="InterPro" id="IPR012459">
    <property type="entry name" value="Rrp15"/>
</dbReference>
<comment type="similarity">
    <text evidence="1">Belongs to the RRP15 family.</text>
</comment>
<dbReference type="HOGENOM" id="CLU_088030_0_0_1"/>
<evidence type="ECO:0000313" key="4">
    <source>
        <dbReference type="Proteomes" id="UP000054097"/>
    </source>
</evidence>
<dbReference type="EMBL" id="KN824328">
    <property type="protein sequence ID" value="KIM24048.1"/>
    <property type="molecule type" value="Genomic_DNA"/>
</dbReference>
<feature type="region of interest" description="Disordered" evidence="2">
    <location>
        <begin position="117"/>
        <end position="142"/>
    </location>
</feature>
<feature type="region of interest" description="Disordered" evidence="2">
    <location>
        <begin position="194"/>
        <end position="223"/>
    </location>
</feature>
<feature type="compositionally biased region" description="Basic residues" evidence="2">
    <location>
        <begin position="70"/>
        <end position="83"/>
    </location>
</feature>
<dbReference type="GO" id="GO:0000460">
    <property type="term" value="P:maturation of 5.8S rRNA"/>
    <property type="evidence" value="ECO:0007669"/>
    <property type="project" value="TreeGrafter"/>
</dbReference>
<dbReference type="GO" id="GO:0000470">
    <property type="term" value="P:maturation of LSU-rRNA"/>
    <property type="evidence" value="ECO:0007669"/>
    <property type="project" value="TreeGrafter"/>
</dbReference>
<protein>
    <recommendedName>
        <fullName evidence="5">Rrp15p-domain-containing protein</fullName>
    </recommendedName>
</protein>
<evidence type="ECO:0008006" key="5">
    <source>
        <dbReference type="Google" id="ProtNLM"/>
    </source>
</evidence>
<dbReference type="STRING" id="933852.A0A0C2WC64"/>